<evidence type="ECO:0000313" key="2">
    <source>
        <dbReference type="Proteomes" id="UP000887574"/>
    </source>
</evidence>
<name>A0A915D146_9BILA</name>
<feature type="region of interest" description="Disordered" evidence="1">
    <location>
        <begin position="214"/>
        <end position="242"/>
    </location>
</feature>
<dbReference type="WBParaSite" id="jg14444">
    <property type="protein sequence ID" value="jg14444"/>
    <property type="gene ID" value="jg14444"/>
</dbReference>
<reference evidence="3" key="1">
    <citation type="submission" date="2022-11" db="UniProtKB">
        <authorList>
            <consortium name="WormBaseParasite"/>
        </authorList>
    </citation>
    <scope>IDENTIFICATION</scope>
</reference>
<feature type="compositionally biased region" description="Low complexity" evidence="1">
    <location>
        <begin position="217"/>
        <end position="232"/>
    </location>
</feature>
<dbReference type="Proteomes" id="UP000887574">
    <property type="component" value="Unplaced"/>
</dbReference>
<accession>A0A915D146</accession>
<sequence length="282" mass="30810">MPVPVKRPLTFYNDENKVRKPNLFICQKAKDQREGSEMSEGDVSNGEQLSESESETRSSTASEASNQGTQPAISINPIAHSTPIIPVQQGHDAGNYWGSGSTATQFQMASYLGYTSHNYLNPNFTNNYYANNPLVNNQQQMMANFSSQSLSNLNPNHLPIAPVNQHPPFTANNFLPSDNNSAHYNPTLSNELNFSKLASSFELSATLDSGLGRVVHGGQHSGSSGSSASTSSRTDESYSNEPAEHKNILTPYHEQQPNPHQVYQANYPLIVPDLPLCEVPAD</sequence>
<feature type="region of interest" description="Disordered" evidence="1">
    <location>
        <begin position="29"/>
        <end position="74"/>
    </location>
</feature>
<evidence type="ECO:0000313" key="3">
    <source>
        <dbReference type="WBParaSite" id="jg14444"/>
    </source>
</evidence>
<keyword evidence="2" id="KW-1185">Reference proteome</keyword>
<dbReference type="AlphaFoldDB" id="A0A915D146"/>
<protein>
    <submittedName>
        <fullName evidence="3">Uncharacterized protein</fullName>
    </submittedName>
</protein>
<organism evidence="2 3">
    <name type="scientific">Ditylenchus dipsaci</name>
    <dbReference type="NCBI Taxonomy" id="166011"/>
    <lineage>
        <taxon>Eukaryota</taxon>
        <taxon>Metazoa</taxon>
        <taxon>Ecdysozoa</taxon>
        <taxon>Nematoda</taxon>
        <taxon>Chromadorea</taxon>
        <taxon>Rhabditida</taxon>
        <taxon>Tylenchina</taxon>
        <taxon>Tylenchomorpha</taxon>
        <taxon>Sphaerularioidea</taxon>
        <taxon>Anguinidae</taxon>
        <taxon>Anguininae</taxon>
        <taxon>Ditylenchus</taxon>
    </lineage>
</organism>
<evidence type="ECO:0000256" key="1">
    <source>
        <dbReference type="SAM" id="MobiDB-lite"/>
    </source>
</evidence>
<proteinExistence type="predicted"/>